<organism evidence="10 11">
    <name type="scientific">Phaseolus angularis</name>
    <name type="common">Azuki bean</name>
    <name type="synonym">Vigna angularis</name>
    <dbReference type="NCBI Taxonomy" id="3914"/>
    <lineage>
        <taxon>Eukaryota</taxon>
        <taxon>Viridiplantae</taxon>
        <taxon>Streptophyta</taxon>
        <taxon>Embryophyta</taxon>
        <taxon>Tracheophyta</taxon>
        <taxon>Spermatophyta</taxon>
        <taxon>Magnoliopsida</taxon>
        <taxon>eudicotyledons</taxon>
        <taxon>Gunneridae</taxon>
        <taxon>Pentapetalae</taxon>
        <taxon>rosids</taxon>
        <taxon>fabids</taxon>
        <taxon>Fabales</taxon>
        <taxon>Fabaceae</taxon>
        <taxon>Papilionoideae</taxon>
        <taxon>50 kb inversion clade</taxon>
        <taxon>NPAAA clade</taxon>
        <taxon>indigoferoid/millettioid clade</taxon>
        <taxon>Phaseoleae</taxon>
        <taxon>Vigna</taxon>
    </lineage>
</organism>
<feature type="domain" description="EamA" evidence="9">
    <location>
        <begin position="305"/>
        <end position="383"/>
    </location>
</feature>
<feature type="domain" description="EamA" evidence="9">
    <location>
        <begin position="122"/>
        <end position="245"/>
    </location>
</feature>
<evidence type="ECO:0000256" key="1">
    <source>
        <dbReference type="ARBA" id="ARBA00004651"/>
    </source>
</evidence>
<evidence type="ECO:0000256" key="7">
    <source>
        <dbReference type="SAM" id="MobiDB-lite"/>
    </source>
</evidence>
<evidence type="ECO:0000256" key="6">
    <source>
        <dbReference type="ARBA" id="ARBA00023136"/>
    </source>
</evidence>
<dbReference type="Proteomes" id="UP000053144">
    <property type="component" value="Chromosome 6"/>
</dbReference>
<reference evidence="11" key="1">
    <citation type="journal article" date="2015" name="Proc. Natl. Acad. Sci. U.S.A.">
        <title>Genome sequencing of adzuki bean (Vigna angularis) provides insight into high starch and low fat accumulation and domestication.</title>
        <authorList>
            <person name="Yang K."/>
            <person name="Tian Z."/>
            <person name="Chen C."/>
            <person name="Luo L."/>
            <person name="Zhao B."/>
            <person name="Wang Z."/>
            <person name="Yu L."/>
            <person name="Li Y."/>
            <person name="Sun Y."/>
            <person name="Li W."/>
            <person name="Chen Y."/>
            <person name="Li Y."/>
            <person name="Zhang Y."/>
            <person name="Ai D."/>
            <person name="Zhao J."/>
            <person name="Shang C."/>
            <person name="Ma Y."/>
            <person name="Wu B."/>
            <person name="Wang M."/>
            <person name="Gao L."/>
            <person name="Sun D."/>
            <person name="Zhang P."/>
            <person name="Guo F."/>
            <person name="Wang W."/>
            <person name="Li Y."/>
            <person name="Wang J."/>
            <person name="Varshney R.K."/>
            <person name="Wang J."/>
            <person name="Ling H.Q."/>
            <person name="Wan P."/>
        </authorList>
    </citation>
    <scope>NUCLEOTIDE SEQUENCE</scope>
    <source>
        <strain evidence="11">cv. Jingnong 6</strain>
    </source>
</reference>
<feature type="compositionally biased region" description="Polar residues" evidence="7">
    <location>
        <begin position="39"/>
        <end position="79"/>
    </location>
</feature>
<sequence length="434" mass="48009">MVLQSYCRTVPFYVDPSRTPSPHDFSFLYPSRAKRHRSTSFSLHGQSPRHTSSPVTSNTCHGSNTPVILDSSSDPTPENENTRSDKNPNRLSQTRSWNSVFGFRKRCLWRRILFPSRKVRNIILLNVTTFIYASNIPVVKEVQAIMNPAAFTFVRFALSAIPFIPFVVRGWGDSCTRNSGIELGIWVSLGYLMQALGLQTSDAGRASFLSMFTVIVVPLLDGLLGAAVPTRTWFGALMSIVGVGMLESSGSSPRVGDLLNFLSAVSFGIHMLRTEHLSRRINKEKFLPLLGYEHPLPSSWTWKMLTDWMTGFPWIPAIYTGIFSTGLCLLVELSAMSDVSATETAIIYGLEPVWGAGFAWFLLGERWGLTGWVGAALVLGGSLTVQIFGSSGVSDKEQKRSKKVDSRTISDKKNGLSTSTVMVRSRTDVSDLFK</sequence>
<feature type="transmembrane region" description="Helical" evidence="8">
    <location>
        <begin position="369"/>
        <end position="393"/>
    </location>
</feature>
<evidence type="ECO:0000256" key="4">
    <source>
        <dbReference type="ARBA" id="ARBA00022692"/>
    </source>
</evidence>
<evidence type="ECO:0000256" key="8">
    <source>
        <dbReference type="SAM" id="Phobius"/>
    </source>
</evidence>
<comment type="similarity">
    <text evidence="2">Belongs to the drug/metabolite transporter (DMT) superfamily. Plant drug/metabolite exporter (P-DME) (TC 2.A.7.4) family.</text>
</comment>
<feature type="region of interest" description="Disordered" evidence="7">
    <location>
        <begin position="398"/>
        <end position="417"/>
    </location>
</feature>
<dbReference type="SUPFAM" id="SSF103481">
    <property type="entry name" value="Multidrug resistance efflux transporter EmrE"/>
    <property type="match status" value="2"/>
</dbReference>
<dbReference type="PANTHER" id="PTHR42920:SF26">
    <property type="entry name" value="OS03G0707200 PROTEIN"/>
    <property type="match status" value="1"/>
</dbReference>
<gene>
    <name evidence="10" type="ORF">LR48_Vigan06g132700</name>
</gene>
<feature type="transmembrane region" description="Helical" evidence="8">
    <location>
        <begin position="345"/>
        <end position="363"/>
    </location>
</feature>
<accession>A0A0L9UTI2</accession>
<dbReference type="Gramene" id="KOM46021">
    <property type="protein sequence ID" value="KOM46021"/>
    <property type="gene ID" value="LR48_Vigan06g132700"/>
</dbReference>
<protein>
    <recommendedName>
        <fullName evidence="9">EamA domain-containing protein</fullName>
    </recommendedName>
</protein>
<feature type="region of interest" description="Disordered" evidence="7">
    <location>
        <begin position="38"/>
        <end position="91"/>
    </location>
</feature>
<feature type="compositionally biased region" description="Basic and acidic residues" evidence="7">
    <location>
        <begin position="398"/>
        <end position="414"/>
    </location>
</feature>
<keyword evidence="3" id="KW-1003">Cell membrane</keyword>
<dbReference type="InterPro" id="IPR037185">
    <property type="entry name" value="EmrE-like"/>
</dbReference>
<feature type="transmembrane region" description="Helical" evidence="8">
    <location>
        <begin position="314"/>
        <end position="333"/>
    </location>
</feature>
<dbReference type="EMBL" id="CM003376">
    <property type="protein sequence ID" value="KOM46021.1"/>
    <property type="molecule type" value="Genomic_DNA"/>
</dbReference>
<dbReference type="STRING" id="3914.A0A0L9UTI2"/>
<dbReference type="GO" id="GO:0005886">
    <property type="term" value="C:plasma membrane"/>
    <property type="evidence" value="ECO:0007669"/>
    <property type="project" value="UniProtKB-SubCell"/>
</dbReference>
<evidence type="ECO:0000313" key="10">
    <source>
        <dbReference type="EMBL" id="KOM46021.1"/>
    </source>
</evidence>
<evidence type="ECO:0000256" key="5">
    <source>
        <dbReference type="ARBA" id="ARBA00022989"/>
    </source>
</evidence>
<keyword evidence="4 8" id="KW-0812">Transmembrane</keyword>
<feature type="transmembrane region" description="Helical" evidence="8">
    <location>
        <begin position="206"/>
        <end position="226"/>
    </location>
</feature>
<comment type="subcellular location">
    <subcellularLocation>
        <location evidence="1">Cell membrane</location>
        <topology evidence="1">Multi-pass membrane protein</topology>
    </subcellularLocation>
</comment>
<evidence type="ECO:0000256" key="3">
    <source>
        <dbReference type="ARBA" id="ARBA00022475"/>
    </source>
</evidence>
<evidence type="ECO:0000256" key="2">
    <source>
        <dbReference type="ARBA" id="ARBA00007635"/>
    </source>
</evidence>
<evidence type="ECO:0000313" key="11">
    <source>
        <dbReference type="Proteomes" id="UP000053144"/>
    </source>
</evidence>
<dbReference type="Pfam" id="PF00892">
    <property type="entry name" value="EamA"/>
    <property type="match status" value="2"/>
</dbReference>
<evidence type="ECO:0000259" key="9">
    <source>
        <dbReference type="Pfam" id="PF00892"/>
    </source>
</evidence>
<dbReference type="InterPro" id="IPR000620">
    <property type="entry name" value="EamA_dom"/>
</dbReference>
<name>A0A0L9UTI2_PHAAN</name>
<dbReference type="InterPro" id="IPR051258">
    <property type="entry name" value="Diverse_Substrate_Transporter"/>
</dbReference>
<dbReference type="PANTHER" id="PTHR42920">
    <property type="entry name" value="OS03G0707200 PROTEIN-RELATED"/>
    <property type="match status" value="1"/>
</dbReference>
<dbReference type="AlphaFoldDB" id="A0A0L9UTI2"/>
<feature type="transmembrane region" description="Helical" evidence="8">
    <location>
        <begin position="119"/>
        <end position="139"/>
    </location>
</feature>
<proteinExistence type="inferred from homology"/>
<keyword evidence="6 8" id="KW-0472">Membrane</keyword>
<keyword evidence="5 8" id="KW-1133">Transmembrane helix</keyword>
<feature type="transmembrane region" description="Helical" evidence="8">
    <location>
        <begin position="145"/>
        <end position="168"/>
    </location>
</feature>
<dbReference type="OMA" id="TWRWSWK"/>